<evidence type="ECO:0000256" key="1">
    <source>
        <dbReference type="SAM" id="MobiDB-lite"/>
    </source>
</evidence>
<dbReference type="Proteomes" id="UP001166191">
    <property type="component" value="Unassembled WGS sequence"/>
</dbReference>
<gene>
    <name evidence="3" type="ORF">KNW02_05210</name>
</gene>
<feature type="chain" id="PRO_5045954034" evidence="2">
    <location>
        <begin position="30"/>
        <end position="297"/>
    </location>
</feature>
<dbReference type="InterPro" id="IPR052022">
    <property type="entry name" value="26kDa_periplasmic_antigen"/>
</dbReference>
<organism evidence="3 4">
    <name type="scientific">Paracoccus marinaquae</name>
    <dbReference type="NCBI Taxonomy" id="2841926"/>
    <lineage>
        <taxon>Bacteria</taxon>
        <taxon>Pseudomonadati</taxon>
        <taxon>Pseudomonadota</taxon>
        <taxon>Alphaproteobacteria</taxon>
        <taxon>Rhodobacterales</taxon>
        <taxon>Paracoccaceae</taxon>
        <taxon>Paracoccus</taxon>
    </lineage>
</organism>
<dbReference type="InterPro" id="IPR007497">
    <property type="entry name" value="SIMPL/DUF541"/>
</dbReference>
<feature type="signal peptide" evidence="2">
    <location>
        <begin position="1"/>
        <end position="29"/>
    </location>
</feature>
<dbReference type="EMBL" id="JAHKNG010000005">
    <property type="protein sequence ID" value="MBU3029521.1"/>
    <property type="molecule type" value="Genomic_DNA"/>
</dbReference>
<keyword evidence="2" id="KW-0732">Signal</keyword>
<feature type="region of interest" description="Disordered" evidence="1">
    <location>
        <begin position="258"/>
        <end position="297"/>
    </location>
</feature>
<sequence length="297" mass="30245">MIHPFRASGPAAFTASGLLVLLLSGAALAAPDKAGQTGRAMPAHCGPAGAMQSRLSVTGEGEVRAAPDMASIQLGVTSQADSAAEAMRQNSDRQAAVIAALTSAGIAASDIQTSGLNLNPMMDYGEGQAPRVTGYQAGNMVTVRVVEIAGLGAVLDAIVAAGANEIGGIGFELRDSAEAEDEARRAAVADARHKAGVMAEAAGLRLGPVLHLGDGSQPEVPRPMMRMAAEAAGASGVPVQAGELAIGATVQMEFALIGKGDDCKPRRDRKRKGADPDKTMGDEANPEQENDPGNEMR</sequence>
<dbReference type="RefSeq" id="WP_216032208.1">
    <property type="nucleotide sequence ID" value="NZ_JAHKNG010000005.1"/>
</dbReference>
<proteinExistence type="predicted"/>
<evidence type="ECO:0000313" key="4">
    <source>
        <dbReference type="Proteomes" id="UP001166191"/>
    </source>
</evidence>
<feature type="compositionally biased region" description="Acidic residues" evidence="1">
    <location>
        <begin position="284"/>
        <end position="297"/>
    </location>
</feature>
<keyword evidence="4" id="KW-1185">Reference proteome</keyword>
<evidence type="ECO:0000313" key="3">
    <source>
        <dbReference type="EMBL" id="MBU3029521.1"/>
    </source>
</evidence>
<name>A0ABS6AG03_9RHOB</name>
<accession>A0ABS6AG03</accession>
<evidence type="ECO:0000256" key="2">
    <source>
        <dbReference type="SAM" id="SignalP"/>
    </source>
</evidence>
<protein>
    <submittedName>
        <fullName evidence="3">SIMPL domain-containing protein</fullName>
    </submittedName>
</protein>
<dbReference type="PANTHER" id="PTHR34387">
    <property type="entry name" value="SLR1258 PROTEIN"/>
    <property type="match status" value="1"/>
</dbReference>
<reference evidence="3" key="1">
    <citation type="submission" date="2021-06" db="EMBL/GenBank/DDBJ databases">
        <title>Paracoccus bacterium XHP0099 sp. nov., isolated from the surface waters of the Yellow Sea.</title>
        <authorList>
            <person name="Xue H."/>
            <person name="Zhang D."/>
        </authorList>
    </citation>
    <scope>NUCLEOTIDE SEQUENCE</scope>
    <source>
        <strain evidence="3">XHP0099</strain>
    </source>
</reference>
<dbReference type="PANTHER" id="PTHR34387:SF1">
    <property type="entry name" value="PERIPLASMIC IMMUNOGENIC PROTEIN"/>
    <property type="match status" value="1"/>
</dbReference>
<dbReference type="Pfam" id="PF04402">
    <property type="entry name" value="SIMPL"/>
    <property type="match status" value="1"/>
</dbReference>
<comment type="caution">
    <text evidence="3">The sequence shown here is derived from an EMBL/GenBank/DDBJ whole genome shotgun (WGS) entry which is preliminary data.</text>
</comment>